<feature type="compositionally biased region" description="Polar residues" evidence="1">
    <location>
        <begin position="977"/>
        <end position="988"/>
    </location>
</feature>
<comment type="caution">
    <text evidence="2">The sequence shown here is derived from an EMBL/GenBank/DDBJ whole genome shotgun (WGS) entry which is preliminary data.</text>
</comment>
<feature type="compositionally biased region" description="Low complexity" evidence="1">
    <location>
        <begin position="814"/>
        <end position="824"/>
    </location>
</feature>
<feature type="region of interest" description="Disordered" evidence="1">
    <location>
        <begin position="755"/>
        <end position="875"/>
    </location>
</feature>
<proteinExistence type="predicted"/>
<dbReference type="EMBL" id="VIIS01000353">
    <property type="protein sequence ID" value="KAF0310049.1"/>
    <property type="molecule type" value="Genomic_DNA"/>
</dbReference>
<feature type="compositionally biased region" description="Low complexity" evidence="1">
    <location>
        <begin position="848"/>
        <end position="859"/>
    </location>
</feature>
<organism evidence="2 3">
    <name type="scientific">Amphibalanus amphitrite</name>
    <name type="common">Striped barnacle</name>
    <name type="synonym">Balanus amphitrite</name>
    <dbReference type="NCBI Taxonomy" id="1232801"/>
    <lineage>
        <taxon>Eukaryota</taxon>
        <taxon>Metazoa</taxon>
        <taxon>Ecdysozoa</taxon>
        <taxon>Arthropoda</taxon>
        <taxon>Crustacea</taxon>
        <taxon>Multicrustacea</taxon>
        <taxon>Cirripedia</taxon>
        <taxon>Thoracica</taxon>
        <taxon>Thoracicalcarea</taxon>
        <taxon>Balanomorpha</taxon>
        <taxon>Balanoidea</taxon>
        <taxon>Balanidae</taxon>
        <taxon>Amphibalaninae</taxon>
        <taxon>Amphibalanus</taxon>
    </lineage>
</organism>
<dbReference type="OrthoDB" id="5959615at2759"/>
<feature type="compositionally biased region" description="Pro residues" evidence="1">
    <location>
        <begin position="120"/>
        <end position="130"/>
    </location>
</feature>
<gene>
    <name evidence="2" type="ORF">FJT64_018897</name>
</gene>
<feature type="compositionally biased region" description="Polar residues" evidence="1">
    <location>
        <begin position="354"/>
        <end position="366"/>
    </location>
</feature>
<feature type="region of interest" description="Disordered" evidence="1">
    <location>
        <begin position="969"/>
        <end position="1007"/>
    </location>
</feature>
<feature type="region of interest" description="Disordered" evidence="1">
    <location>
        <begin position="346"/>
        <end position="488"/>
    </location>
</feature>
<accession>A0A6A4WXM1</accession>
<feature type="compositionally biased region" description="Low complexity" evidence="1">
    <location>
        <begin position="18"/>
        <end position="29"/>
    </location>
</feature>
<feature type="region of interest" description="Disordered" evidence="1">
    <location>
        <begin position="645"/>
        <end position="683"/>
    </location>
</feature>
<dbReference type="Proteomes" id="UP000440578">
    <property type="component" value="Unassembled WGS sequence"/>
</dbReference>
<sequence length="1007" mass="109050">MMRSTTSTDGYSFRLDADSSSTYSDASTAESIYKRRIDSLFRDSRAASSATGSSDAAAASNSDYEVMELAPEGRSQQFHEVRSAVQAQIEKMFAGNAAQQKPAVQREPARAPEPARLAAPQPPAPAPEQPPAQQQQTDEPVTRRPAAGEPRSESTRPAAASGARFKVDYLGALAIEDRATRLEDLQFPLKRLYMEYRVQQKRGKTPLPGSLEITDTGVKVQYVRELHRGVQEVFNPFQTIAVWAAVKFVAKRQTSPSGQPELKFAFLPLICDPESQEKFTLYNELAPELAAEALGVSHPPVFACVMRKPGLVKTLECHGFVCGAPEDAIVIAANLYQALLSSMRSEPAAGSPRLDTSNGSNSSVDTGTEEADVPRRPPRRRRAPQPPPDAARREPASDERRRSQRGRVPAGRGSSVRSPSRSRSRARNSHGSSEHSSRSSSERGRSVSRAASTRRSRRLTRSASDRHGMQLETTTTSGGGPGRLPRSRSFAEINGRVDIKQLLAHIQARDGIRTVDDVLRQVVNPGGMSFSDLRPEHRELLLRLALTLSKDEMYQRSKHIMKKQTKKLSSVGESDTDGSTISSVLKATKKSFSRFSSRSGSFQSPSTYLREHTPLKKLYNARGAPEKKAALARAENERAIVSVDSRSGVSRLSAPSSGSGSQPRAVPKTPMPSRAHRVPPPSESPCDCGCDSESVYSSKCYCTLPRAGSRLTKAKSTYDLPCACDTESCAESEKCYCSLKRVSKSGLKVYQIKLDSESETTDGSARSTLGRGRRREYGSMGNLSRADSPSTAWRKNAAASLHSADSAPLRRGRSSTSLLTSSTGVMRDKGGGTEYGEDAQLARRRSRSLALSLDSDGSAPRPPPAARPDRKSVSIDNLHQSANGFIFNRMNSASSLSTTSNRSRSSVGSGGRFLLVSAADPSGKIVYRGASQRQAARDGADAISMKKTTEIAATFSGLKLNQTTDLLGTESEDDAYSSMQNVSGSSTSRSRHGYSDQNMETSLGYLP</sequence>
<dbReference type="AlphaFoldDB" id="A0A6A4WXM1"/>
<feature type="compositionally biased region" description="Polar residues" evidence="1">
    <location>
        <begin position="781"/>
        <end position="793"/>
    </location>
</feature>
<evidence type="ECO:0008006" key="4">
    <source>
        <dbReference type="Google" id="ProtNLM"/>
    </source>
</evidence>
<name>A0A6A4WXM1_AMPAM</name>
<dbReference type="SUPFAM" id="SSF50729">
    <property type="entry name" value="PH domain-like"/>
    <property type="match status" value="1"/>
</dbReference>
<feature type="compositionally biased region" description="Low complexity" evidence="1">
    <location>
        <begin position="645"/>
        <end position="664"/>
    </location>
</feature>
<evidence type="ECO:0000313" key="2">
    <source>
        <dbReference type="EMBL" id="KAF0310049.1"/>
    </source>
</evidence>
<dbReference type="PANTHER" id="PTHR21219">
    <property type="entry name" value="FI19613P1"/>
    <property type="match status" value="1"/>
</dbReference>
<reference evidence="2 3" key="1">
    <citation type="submission" date="2019-07" db="EMBL/GenBank/DDBJ databases">
        <title>Draft genome assembly of a fouling barnacle, Amphibalanus amphitrite (Darwin, 1854): The first reference genome for Thecostraca.</title>
        <authorList>
            <person name="Kim W."/>
        </authorList>
    </citation>
    <scope>NUCLEOTIDE SEQUENCE [LARGE SCALE GENOMIC DNA]</scope>
    <source>
        <strain evidence="2">SNU_AA5</strain>
        <tissue evidence="2">Soma without cirri and trophi</tissue>
    </source>
</reference>
<keyword evidence="3" id="KW-1185">Reference proteome</keyword>
<evidence type="ECO:0000256" key="1">
    <source>
        <dbReference type="SAM" id="MobiDB-lite"/>
    </source>
</evidence>
<feature type="region of interest" description="Disordered" evidence="1">
    <location>
        <begin position="96"/>
        <end position="160"/>
    </location>
</feature>
<feature type="compositionally biased region" description="Polar residues" evidence="1">
    <location>
        <begin position="1"/>
        <end position="10"/>
    </location>
</feature>
<feature type="compositionally biased region" description="Basic and acidic residues" evidence="1">
    <location>
        <begin position="390"/>
        <end position="401"/>
    </location>
</feature>
<feature type="region of interest" description="Disordered" evidence="1">
    <location>
        <begin position="1"/>
        <end position="29"/>
    </location>
</feature>
<dbReference type="PANTHER" id="PTHR21219:SF4">
    <property type="entry name" value="PID DOMAIN-CONTAINING PROTEIN"/>
    <property type="match status" value="1"/>
</dbReference>
<feature type="compositionally biased region" description="Low complexity" evidence="1">
    <location>
        <begin position="102"/>
        <end position="119"/>
    </location>
</feature>
<feature type="compositionally biased region" description="Basic and acidic residues" evidence="1">
    <location>
        <begin position="432"/>
        <end position="445"/>
    </location>
</feature>
<protein>
    <recommendedName>
        <fullName evidence="4">PID domain-containing protein</fullName>
    </recommendedName>
</protein>
<evidence type="ECO:0000313" key="3">
    <source>
        <dbReference type="Proteomes" id="UP000440578"/>
    </source>
</evidence>